<dbReference type="Gene3D" id="1.25.10.10">
    <property type="entry name" value="Leucine-rich Repeat Variant"/>
    <property type="match status" value="3"/>
</dbReference>
<dbReference type="SUPFAM" id="SSF48371">
    <property type="entry name" value="ARM repeat"/>
    <property type="match status" value="1"/>
</dbReference>
<dbReference type="EMBL" id="BRXS01000008">
    <property type="protein sequence ID" value="GLC28192.1"/>
    <property type="molecule type" value="Genomic_DNA"/>
</dbReference>
<dbReference type="PANTHER" id="PTHR12697:SF5">
    <property type="entry name" value="DEOXYHYPUSINE HYDROXYLASE"/>
    <property type="match status" value="1"/>
</dbReference>
<protein>
    <recommendedName>
        <fullName evidence="5">HEAT repeat protein</fullName>
    </recommendedName>
</protein>
<gene>
    <name evidence="3" type="ORF">rosag_47050</name>
</gene>
<evidence type="ECO:0000256" key="1">
    <source>
        <dbReference type="ARBA" id="ARBA00045876"/>
    </source>
</evidence>
<dbReference type="AlphaFoldDB" id="A0AA37QBC3"/>
<dbReference type="Proteomes" id="UP001161325">
    <property type="component" value="Unassembled WGS sequence"/>
</dbReference>
<name>A0AA37QBC3_9BACT</name>
<dbReference type="PANTHER" id="PTHR12697">
    <property type="entry name" value="PBS LYASE HEAT-LIKE PROTEIN"/>
    <property type="match status" value="1"/>
</dbReference>
<dbReference type="GO" id="GO:0016491">
    <property type="term" value="F:oxidoreductase activity"/>
    <property type="evidence" value="ECO:0007669"/>
    <property type="project" value="TreeGrafter"/>
</dbReference>
<feature type="region of interest" description="Disordered" evidence="2">
    <location>
        <begin position="311"/>
        <end position="337"/>
    </location>
</feature>
<comment type="caution">
    <text evidence="3">The sequence shown here is derived from an EMBL/GenBank/DDBJ whole genome shotgun (WGS) entry which is preliminary data.</text>
</comment>
<dbReference type="InterPro" id="IPR021133">
    <property type="entry name" value="HEAT_type_2"/>
</dbReference>
<keyword evidence="4" id="KW-1185">Reference proteome</keyword>
<dbReference type="SMART" id="SM00567">
    <property type="entry name" value="EZ_HEAT"/>
    <property type="match status" value="5"/>
</dbReference>
<dbReference type="PROSITE" id="PS50077">
    <property type="entry name" value="HEAT_REPEAT"/>
    <property type="match status" value="1"/>
</dbReference>
<sequence length="337" mass="33998">MVGALGVVACAADPGYGGRSTKQWIAQLADPTTSARLEATTALGRVLAVYPQSAPAVAALVGALADTSDDVRVSAARELATEGVRAPDAVPGLARAMADSEHAWVREQVAGVLGTVLDQSLPPDARAATGWPTREDRPRVDAAVLAVGVDALIRGLGDPHGEVRTEAATALRRLGPRAARVAPQVIPAWRDLAGAAQPGLRVLAFDGLTAGGAPAALVLPLADAAIRRDTAAVVRTAAIHAVAPLGAAATAAVPTLRIALRDPDAGVRLAAAVALGKIGPGAAVSDLRAALTDADARVRVEAAHTLDAFHRRGGQDAPPAEPTPLQKCAGRLGTPGC</sequence>
<dbReference type="InterPro" id="IPR016024">
    <property type="entry name" value="ARM-type_fold"/>
</dbReference>
<dbReference type="InterPro" id="IPR004155">
    <property type="entry name" value="PBS_lyase_HEAT"/>
</dbReference>
<comment type="function">
    <text evidence="1">Catalyzes the hydroxylation of the N(6)-(4-aminobutyl)-L-lysine intermediate produced by deoxyhypusine synthase/DHPS on a critical lysine of the eukaryotic translation initiation factor 5A/eIF-5A. This is the second step of the post-translational modification of that lysine into an unusual amino acid residue named hypusine. Hypusination is unique to mature eIF-5A factor and is essential for its function.</text>
</comment>
<evidence type="ECO:0000256" key="2">
    <source>
        <dbReference type="SAM" id="MobiDB-lite"/>
    </source>
</evidence>
<dbReference type="Pfam" id="PF13646">
    <property type="entry name" value="HEAT_2"/>
    <property type="match status" value="2"/>
</dbReference>
<evidence type="ECO:0008006" key="5">
    <source>
        <dbReference type="Google" id="ProtNLM"/>
    </source>
</evidence>
<evidence type="ECO:0000313" key="4">
    <source>
        <dbReference type="Proteomes" id="UP001161325"/>
    </source>
</evidence>
<organism evidence="3 4">
    <name type="scientific">Roseisolibacter agri</name>
    <dbReference type="NCBI Taxonomy" id="2014610"/>
    <lineage>
        <taxon>Bacteria</taxon>
        <taxon>Pseudomonadati</taxon>
        <taxon>Gemmatimonadota</taxon>
        <taxon>Gemmatimonadia</taxon>
        <taxon>Gemmatimonadales</taxon>
        <taxon>Gemmatimonadaceae</taxon>
        <taxon>Roseisolibacter</taxon>
    </lineage>
</organism>
<dbReference type="InterPro" id="IPR011989">
    <property type="entry name" value="ARM-like"/>
</dbReference>
<reference evidence="3" key="1">
    <citation type="submission" date="2022-08" db="EMBL/GenBank/DDBJ databases">
        <title>Draft genome sequencing of Roseisolibacter agri AW1220.</title>
        <authorList>
            <person name="Tobiishi Y."/>
            <person name="Tonouchi A."/>
        </authorList>
    </citation>
    <scope>NUCLEOTIDE SEQUENCE</scope>
    <source>
        <strain evidence="3">AW1220</strain>
    </source>
</reference>
<proteinExistence type="predicted"/>
<accession>A0AA37QBC3</accession>
<evidence type="ECO:0000313" key="3">
    <source>
        <dbReference type="EMBL" id="GLC28192.1"/>
    </source>
</evidence>